<accession>A0ABP2ULP6</accession>
<reference evidence="1 2" key="1">
    <citation type="submission" date="2013-02" db="EMBL/GenBank/DDBJ databases">
        <title>The Genome Sequence of Acinetobacter calcoaceticus CIP 81.8.</title>
        <authorList>
            <consortium name="The Broad Institute Genome Sequencing Platform"/>
            <consortium name="The Broad Institute Genome Sequencing Center for Infectious Disease"/>
            <person name="Cerqueira G."/>
            <person name="Feldgarden M."/>
            <person name="Courvalin P."/>
            <person name="Perichon B."/>
            <person name="Grillot-Courvalin C."/>
            <person name="Clermont D."/>
            <person name="Rocha E."/>
            <person name="Yoon E.-J."/>
            <person name="Nemec A."/>
            <person name="Walker B."/>
            <person name="Young S.K."/>
            <person name="Zeng Q."/>
            <person name="Gargeya S."/>
            <person name="Fitzgerald M."/>
            <person name="Haas B."/>
            <person name="Abouelleil A."/>
            <person name="Alvarado L."/>
            <person name="Arachchi H.M."/>
            <person name="Berlin A.M."/>
            <person name="Chapman S.B."/>
            <person name="Dewar J."/>
            <person name="Goldberg J."/>
            <person name="Griggs A."/>
            <person name="Gujja S."/>
            <person name="Hansen M."/>
            <person name="Howarth C."/>
            <person name="Imamovic A."/>
            <person name="Larimer J."/>
            <person name="McCowan C."/>
            <person name="Murphy C."/>
            <person name="Neiman D."/>
            <person name="Pearson M."/>
            <person name="Priest M."/>
            <person name="Roberts A."/>
            <person name="Saif S."/>
            <person name="Shea T."/>
            <person name="Sisk P."/>
            <person name="Sykes S."/>
            <person name="Wortman J."/>
            <person name="Nusbaum C."/>
            <person name="Birren B."/>
        </authorList>
    </citation>
    <scope>NUCLEOTIDE SEQUENCE [LARGE SCALE GENOMIC DNA]</scope>
    <source>
        <strain evidence="1 2">CIP 81.8</strain>
    </source>
</reference>
<dbReference type="Proteomes" id="UP000013024">
    <property type="component" value="Unassembled WGS sequence"/>
</dbReference>
<comment type="caution">
    <text evidence="1">The sequence shown here is derived from an EMBL/GenBank/DDBJ whole genome shotgun (WGS) entry which is preliminary data.</text>
</comment>
<dbReference type="RefSeq" id="WP_005044279.1">
    <property type="nucleotide sequence ID" value="NZ_KB849778.1"/>
</dbReference>
<evidence type="ECO:0000313" key="1">
    <source>
        <dbReference type="EMBL" id="ENW01985.1"/>
    </source>
</evidence>
<name>A0ABP2ULP6_ACICA</name>
<evidence type="ECO:0000313" key="2">
    <source>
        <dbReference type="Proteomes" id="UP000013024"/>
    </source>
</evidence>
<keyword evidence="2" id="KW-1185">Reference proteome</keyword>
<protein>
    <submittedName>
        <fullName evidence="1">Uncharacterized protein</fullName>
    </submittedName>
</protein>
<proteinExistence type="predicted"/>
<dbReference type="EMBL" id="APQI01000001">
    <property type="protein sequence ID" value="ENW01985.1"/>
    <property type="molecule type" value="Genomic_DNA"/>
</dbReference>
<sequence length="149" mass="17286">MSFNFPVIVYCSEYLLGNLDSEKFHIVSERKYEEGLFQNCFIIDSSGNLFKIKSTIKNSLTSKGIFYALKYSLKNLDSLGTGKKVYITFDVSSPKKKNLDEIKKELRDLFLKNPKWFKNSDFNQAQAIELFINEARTVKELIENISVWS</sequence>
<organism evidence="1 2">
    <name type="scientific">Acinetobacter calcoaceticus DSM 30006 = CIP 81.8</name>
    <dbReference type="NCBI Taxonomy" id="981331"/>
    <lineage>
        <taxon>Bacteria</taxon>
        <taxon>Pseudomonadati</taxon>
        <taxon>Pseudomonadota</taxon>
        <taxon>Gammaproteobacteria</taxon>
        <taxon>Moraxellales</taxon>
        <taxon>Moraxellaceae</taxon>
        <taxon>Acinetobacter</taxon>
        <taxon>Acinetobacter calcoaceticus/baumannii complex</taxon>
    </lineage>
</organism>
<dbReference type="GeneID" id="92921656"/>
<gene>
    <name evidence="1" type="ORF">F936_00345</name>
</gene>